<evidence type="ECO:0000313" key="1">
    <source>
        <dbReference type="EMBL" id="REK76097.1"/>
    </source>
</evidence>
<protein>
    <submittedName>
        <fullName evidence="1">Uncharacterized protein</fullName>
    </submittedName>
</protein>
<organism evidence="1 2">
    <name type="scientific">Paenibacillus paeoniae</name>
    <dbReference type="NCBI Taxonomy" id="2292705"/>
    <lineage>
        <taxon>Bacteria</taxon>
        <taxon>Bacillati</taxon>
        <taxon>Bacillota</taxon>
        <taxon>Bacilli</taxon>
        <taxon>Bacillales</taxon>
        <taxon>Paenibacillaceae</taxon>
        <taxon>Paenibacillus</taxon>
    </lineage>
</organism>
<dbReference type="EMBL" id="QUBQ01000001">
    <property type="protein sequence ID" value="REK76097.1"/>
    <property type="molecule type" value="Genomic_DNA"/>
</dbReference>
<sequence>MKQLSDYLYISHRDVNKPVKSRLNREAVSKVIAVYPRQSGSKPFFEVNDKTIAFVQVEPVDPASGELSFGFDNLNQLINEYLTSALEEKLELEVT</sequence>
<proteinExistence type="predicted"/>
<dbReference type="Proteomes" id="UP000261905">
    <property type="component" value="Unassembled WGS sequence"/>
</dbReference>
<evidence type="ECO:0000313" key="2">
    <source>
        <dbReference type="Proteomes" id="UP000261905"/>
    </source>
</evidence>
<gene>
    <name evidence="1" type="ORF">DX130_03250</name>
</gene>
<dbReference type="AlphaFoldDB" id="A0A371PJY8"/>
<dbReference type="RefSeq" id="WP_116042796.1">
    <property type="nucleotide sequence ID" value="NZ_QUBQ01000001.1"/>
</dbReference>
<comment type="caution">
    <text evidence="1">The sequence shown here is derived from an EMBL/GenBank/DDBJ whole genome shotgun (WGS) entry which is preliminary data.</text>
</comment>
<keyword evidence="2" id="KW-1185">Reference proteome</keyword>
<reference evidence="1 2" key="1">
    <citation type="submission" date="2018-08" db="EMBL/GenBank/DDBJ databases">
        <title>Paenibacillus sp. M4BSY-1, whole genome shotgun sequence.</title>
        <authorList>
            <person name="Tuo L."/>
        </authorList>
    </citation>
    <scope>NUCLEOTIDE SEQUENCE [LARGE SCALE GENOMIC DNA]</scope>
    <source>
        <strain evidence="1 2">M4BSY-1</strain>
    </source>
</reference>
<accession>A0A371PJY8</accession>
<name>A0A371PJY8_9BACL</name>